<accession>A0A2P2K7T2</accession>
<evidence type="ECO:0000313" key="1">
    <source>
        <dbReference type="EMBL" id="MBX01737.1"/>
    </source>
</evidence>
<dbReference type="EMBL" id="GGEC01021253">
    <property type="protein sequence ID" value="MBX01737.1"/>
    <property type="molecule type" value="Transcribed_RNA"/>
</dbReference>
<protein>
    <submittedName>
        <fullName evidence="1">Uncharacterized protein</fullName>
    </submittedName>
</protein>
<dbReference type="AlphaFoldDB" id="A0A2P2K7T2"/>
<proteinExistence type="predicted"/>
<sequence length="43" mass="4951">MRLFFAGYGMFSCLDNHSGLLSPILAPRLHFQICSQYHHCLPK</sequence>
<organism evidence="1">
    <name type="scientific">Rhizophora mucronata</name>
    <name type="common">Asiatic mangrove</name>
    <dbReference type="NCBI Taxonomy" id="61149"/>
    <lineage>
        <taxon>Eukaryota</taxon>
        <taxon>Viridiplantae</taxon>
        <taxon>Streptophyta</taxon>
        <taxon>Embryophyta</taxon>
        <taxon>Tracheophyta</taxon>
        <taxon>Spermatophyta</taxon>
        <taxon>Magnoliopsida</taxon>
        <taxon>eudicotyledons</taxon>
        <taxon>Gunneridae</taxon>
        <taxon>Pentapetalae</taxon>
        <taxon>rosids</taxon>
        <taxon>fabids</taxon>
        <taxon>Malpighiales</taxon>
        <taxon>Rhizophoraceae</taxon>
        <taxon>Rhizophora</taxon>
    </lineage>
</organism>
<reference evidence="1" key="1">
    <citation type="submission" date="2018-02" db="EMBL/GenBank/DDBJ databases">
        <title>Rhizophora mucronata_Transcriptome.</title>
        <authorList>
            <person name="Meera S.P."/>
            <person name="Sreeshan A."/>
            <person name="Augustine A."/>
        </authorList>
    </citation>
    <scope>NUCLEOTIDE SEQUENCE</scope>
    <source>
        <tissue evidence="1">Leaf</tissue>
    </source>
</reference>
<name>A0A2P2K7T2_RHIMU</name>